<evidence type="ECO:0000313" key="3">
    <source>
        <dbReference type="Proteomes" id="UP000622890"/>
    </source>
</evidence>
<dbReference type="Proteomes" id="UP000622890">
    <property type="component" value="Unassembled WGS sequence"/>
</dbReference>
<feature type="transmembrane region" description="Helical" evidence="1">
    <location>
        <begin position="15"/>
        <end position="35"/>
    </location>
</feature>
<proteinExistence type="predicted"/>
<reference evidence="2" key="1">
    <citation type="submission" date="2021-01" db="EMBL/GenBank/DDBJ databases">
        <title>Genome sequence of strain Noviherbaspirillum sp. DKR-6.</title>
        <authorList>
            <person name="Chaudhary D.K."/>
        </authorList>
    </citation>
    <scope>NUCLEOTIDE SEQUENCE</scope>
    <source>
        <strain evidence="2">DKR-6</strain>
    </source>
</reference>
<protein>
    <recommendedName>
        <fullName evidence="4">Flagellar hook-length control protein</fullName>
    </recommendedName>
</protein>
<keyword evidence="1" id="KW-0812">Transmembrane</keyword>
<dbReference type="EMBL" id="JAEPBG010000002">
    <property type="protein sequence ID" value="MBK4734251.1"/>
    <property type="molecule type" value="Genomic_DNA"/>
</dbReference>
<dbReference type="RefSeq" id="WP_200591011.1">
    <property type="nucleotide sequence ID" value="NZ_JAEPBG010000002.1"/>
</dbReference>
<name>A0A934SPC4_9BURK</name>
<evidence type="ECO:0000256" key="1">
    <source>
        <dbReference type="SAM" id="Phobius"/>
    </source>
</evidence>
<organism evidence="2 3">
    <name type="scientific">Noviherbaspirillum pedocola</name>
    <dbReference type="NCBI Taxonomy" id="2801341"/>
    <lineage>
        <taxon>Bacteria</taxon>
        <taxon>Pseudomonadati</taxon>
        <taxon>Pseudomonadota</taxon>
        <taxon>Betaproteobacteria</taxon>
        <taxon>Burkholderiales</taxon>
        <taxon>Oxalobacteraceae</taxon>
        <taxon>Noviherbaspirillum</taxon>
    </lineage>
</organism>
<keyword evidence="3" id="KW-1185">Reference proteome</keyword>
<comment type="caution">
    <text evidence="2">The sequence shown here is derived from an EMBL/GenBank/DDBJ whole genome shotgun (WGS) entry which is preliminary data.</text>
</comment>
<keyword evidence="1" id="KW-0472">Membrane</keyword>
<gene>
    <name evidence="2" type="ORF">JJB74_06485</name>
</gene>
<accession>A0A934SPC4</accession>
<evidence type="ECO:0008006" key="4">
    <source>
        <dbReference type="Google" id="ProtNLM"/>
    </source>
</evidence>
<keyword evidence="1" id="KW-1133">Transmembrane helix</keyword>
<evidence type="ECO:0000313" key="2">
    <source>
        <dbReference type="EMBL" id="MBK4734251.1"/>
    </source>
</evidence>
<dbReference type="AlphaFoldDB" id="A0A934SPC4"/>
<feature type="transmembrane region" description="Helical" evidence="1">
    <location>
        <begin position="42"/>
        <end position="65"/>
    </location>
</feature>
<sequence length="161" mass="16983">MTIAASVVVHSSPSLRLAFAGMSCAAGVAAALVLIDEFSDSVHLPCLVIGLICALLACIGTLQVFRSTKTFHIDISGIGQMRLTQYSGVSAFARASHRPLDAKGADLVQLLSDSTLWPHILVLRLKLEDGAVVAIPVLPDSVHGQGFHELSVACRWIAARA</sequence>